<proteinExistence type="predicted"/>
<evidence type="ECO:0000313" key="1">
    <source>
        <dbReference type="EMBL" id="GIY21014.1"/>
    </source>
</evidence>
<dbReference type="Proteomes" id="UP001054837">
    <property type="component" value="Unassembled WGS sequence"/>
</dbReference>
<dbReference type="EMBL" id="BPLQ01006243">
    <property type="protein sequence ID" value="GIY21014.1"/>
    <property type="molecule type" value="Genomic_DNA"/>
</dbReference>
<comment type="caution">
    <text evidence="1">The sequence shown here is derived from an EMBL/GenBank/DDBJ whole genome shotgun (WGS) entry which is preliminary data.</text>
</comment>
<evidence type="ECO:0000313" key="2">
    <source>
        <dbReference type="Proteomes" id="UP001054837"/>
    </source>
</evidence>
<accession>A0AAV4RJ10</accession>
<dbReference type="AlphaFoldDB" id="A0AAV4RJ10"/>
<keyword evidence="2" id="KW-1185">Reference proteome</keyword>
<organism evidence="1 2">
    <name type="scientific">Caerostris darwini</name>
    <dbReference type="NCBI Taxonomy" id="1538125"/>
    <lineage>
        <taxon>Eukaryota</taxon>
        <taxon>Metazoa</taxon>
        <taxon>Ecdysozoa</taxon>
        <taxon>Arthropoda</taxon>
        <taxon>Chelicerata</taxon>
        <taxon>Arachnida</taxon>
        <taxon>Araneae</taxon>
        <taxon>Araneomorphae</taxon>
        <taxon>Entelegynae</taxon>
        <taxon>Araneoidea</taxon>
        <taxon>Araneidae</taxon>
        <taxon>Caerostris</taxon>
    </lineage>
</organism>
<sequence length="93" mass="10096">MPPSAAAAVIWNNLLQTPLSFCPPLKGGEGFGEEIITKSILASMRLRGVGMEWILAMPQISSCVDTEDLDPYQVIIFVQRPCFAGLPSLILYG</sequence>
<name>A0AAV4RJ10_9ARAC</name>
<reference evidence="1 2" key="1">
    <citation type="submission" date="2021-06" db="EMBL/GenBank/DDBJ databases">
        <title>Caerostris darwini draft genome.</title>
        <authorList>
            <person name="Kono N."/>
            <person name="Arakawa K."/>
        </authorList>
    </citation>
    <scope>NUCLEOTIDE SEQUENCE [LARGE SCALE GENOMIC DNA]</scope>
</reference>
<protein>
    <submittedName>
        <fullName evidence="1">Uncharacterized protein</fullName>
    </submittedName>
</protein>
<gene>
    <name evidence="1" type="ORF">CDAR_249681</name>
</gene>